<protein>
    <recommendedName>
        <fullName evidence="3">Chitooligosaccharide deacetylase</fullName>
    </recommendedName>
    <alternativeName>
        <fullName evidence="4">Nodulation protein B</fullName>
    </alternativeName>
</protein>
<dbReference type="PROSITE" id="PS51677">
    <property type="entry name" value="NODB"/>
    <property type="match status" value="1"/>
</dbReference>
<dbReference type="RefSeq" id="WP_073137537.1">
    <property type="nucleotide sequence ID" value="NZ_FQZF01000025.1"/>
</dbReference>
<dbReference type="Proteomes" id="UP000184387">
    <property type="component" value="Unassembled WGS sequence"/>
</dbReference>
<dbReference type="InterPro" id="IPR011330">
    <property type="entry name" value="Glyco_hydro/deAcase_b/a-brl"/>
</dbReference>
<sequence>MIRPAPGEAPRNAMSVDVEDWFQVQAFAGCIRREDWDGFSRRVEANTGRVLDAFGAAGIRATFFTLGWVAERHPALIRRIVAEGHELASHGYGHEQVDRIGEAAFRADIRRARGVLEDAGGVAVLGYRAPTFSIGPRTPWAHAVLAEEGHRYSSSVFPVRHDLYGTPDAPRGPHRPHPDGVMELPMTTLRVGGAARGRNLPCAGGGWFRLLPYPLFRMALRRVNGTERRPGIFYFHPWEIDPGQPRVANAGRLSRFRHYTGLSRMSGRLEQLLRDFRWGRMDEVFAEAIGEARALPAPGRPA</sequence>
<dbReference type="GO" id="GO:0005975">
    <property type="term" value="P:carbohydrate metabolic process"/>
    <property type="evidence" value="ECO:0007669"/>
    <property type="project" value="InterPro"/>
</dbReference>
<dbReference type="NCBIfam" id="TIGR03006">
    <property type="entry name" value="pepcterm_polyde"/>
    <property type="match status" value="1"/>
</dbReference>
<dbReference type="EMBL" id="FQZF01000025">
    <property type="protein sequence ID" value="SHJ92466.1"/>
    <property type="molecule type" value="Genomic_DNA"/>
</dbReference>
<proteinExistence type="inferred from homology"/>
<dbReference type="SUPFAM" id="SSF88713">
    <property type="entry name" value="Glycoside hydrolase/deacetylase"/>
    <property type="match status" value="1"/>
</dbReference>
<dbReference type="InterPro" id="IPR045235">
    <property type="entry name" value="PuuE_HpPgdA-like"/>
</dbReference>
<dbReference type="CDD" id="cd10941">
    <property type="entry name" value="CE4_PuuE_HpPgdA_like_2"/>
    <property type="match status" value="1"/>
</dbReference>
<dbReference type="Pfam" id="PF01522">
    <property type="entry name" value="Polysacc_deac_1"/>
    <property type="match status" value="1"/>
</dbReference>
<reference evidence="6 7" key="1">
    <citation type="submission" date="2016-11" db="EMBL/GenBank/DDBJ databases">
        <authorList>
            <person name="Jaros S."/>
            <person name="Januszkiewicz K."/>
            <person name="Wedrychowicz H."/>
        </authorList>
    </citation>
    <scope>NUCLEOTIDE SEQUENCE [LARGE SCALE GENOMIC DNA]</scope>
    <source>
        <strain evidence="6 7">DSM 14916</strain>
    </source>
</reference>
<dbReference type="InterPro" id="IPR022560">
    <property type="entry name" value="DUF3473"/>
</dbReference>
<gene>
    <name evidence="6" type="ORF">SAMN02745194_03743</name>
</gene>
<dbReference type="STRING" id="198092.SAMN02745194_03743"/>
<name>A0A1M6NA67_9PROT</name>
<dbReference type="PANTHER" id="PTHR47561:SF1">
    <property type="entry name" value="POLYSACCHARIDE DEACETYLASE FAMILY PROTEIN (AFU_ORTHOLOGUE AFUA_6G05030)"/>
    <property type="match status" value="1"/>
</dbReference>
<dbReference type="InterPro" id="IPR002509">
    <property type="entry name" value="NODB_dom"/>
</dbReference>
<evidence type="ECO:0000256" key="3">
    <source>
        <dbReference type="ARBA" id="ARBA00020071"/>
    </source>
</evidence>
<organism evidence="6 7">
    <name type="scientific">Muricoccus roseus</name>
    <dbReference type="NCBI Taxonomy" id="198092"/>
    <lineage>
        <taxon>Bacteria</taxon>
        <taxon>Pseudomonadati</taxon>
        <taxon>Pseudomonadota</taxon>
        <taxon>Alphaproteobacteria</taxon>
        <taxon>Acetobacterales</taxon>
        <taxon>Roseomonadaceae</taxon>
        <taxon>Muricoccus</taxon>
    </lineage>
</organism>
<evidence type="ECO:0000313" key="7">
    <source>
        <dbReference type="Proteomes" id="UP000184387"/>
    </source>
</evidence>
<dbReference type="Pfam" id="PF11959">
    <property type="entry name" value="DUF3473"/>
    <property type="match status" value="1"/>
</dbReference>
<evidence type="ECO:0000313" key="6">
    <source>
        <dbReference type="EMBL" id="SHJ92466.1"/>
    </source>
</evidence>
<dbReference type="Gene3D" id="3.20.20.370">
    <property type="entry name" value="Glycoside hydrolase/deacetylase"/>
    <property type="match status" value="1"/>
</dbReference>
<dbReference type="InterPro" id="IPR014344">
    <property type="entry name" value="XrtA_polysacc_deacetyl"/>
</dbReference>
<keyword evidence="7" id="KW-1185">Reference proteome</keyword>
<dbReference type="GO" id="GO:0016810">
    <property type="term" value="F:hydrolase activity, acting on carbon-nitrogen (but not peptide) bonds"/>
    <property type="evidence" value="ECO:0007669"/>
    <property type="project" value="InterPro"/>
</dbReference>
<accession>A0A1M6NA67</accession>
<feature type="domain" description="NodB homology" evidence="5">
    <location>
        <begin position="29"/>
        <end position="302"/>
    </location>
</feature>
<dbReference type="OrthoDB" id="9784220at2"/>
<evidence type="ECO:0000256" key="4">
    <source>
        <dbReference type="ARBA" id="ARBA00032976"/>
    </source>
</evidence>
<dbReference type="AlphaFoldDB" id="A0A1M6NA67"/>
<evidence type="ECO:0000256" key="2">
    <source>
        <dbReference type="ARBA" id="ARBA00010973"/>
    </source>
</evidence>
<evidence type="ECO:0000259" key="5">
    <source>
        <dbReference type="PROSITE" id="PS51677"/>
    </source>
</evidence>
<comment type="function">
    <text evidence="1">Is involved in generating a small heat-stable compound (Nod), an acylated oligomer of N-acetylglucosamine, that stimulates mitosis in various plant protoplasts.</text>
</comment>
<evidence type="ECO:0000256" key="1">
    <source>
        <dbReference type="ARBA" id="ARBA00003236"/>
    </source>
</evidence>
<comment type="similarity">
    <text evidence="2">Belongs to the polysaccharide deacetylase family.</text>
</comment>
<dbReference type="PANTHER" id="PTHR47561">
    <property type="entry name" value="POLYSACCHARIDE DEACETYLASE FAMILY PROTEIN (AFU_ORTHOLOGUE AFUA_6G05030)"/>
    <property type="match status" value="1"/>
</dbReference>